<dbReference type="PANTHER" id="PTHR30047">
    <property type="entry name" value="HIGH-AFFINITY CHOLINE TRANSPORT PROTEIN-RELATED"/>
    <property type="match status" value="1"/>
</dbReference>
<feature type="transmembrane region" description="Helical" evidence="8">
    <location>
        <begin position="476"/>
        <end position="503"/>
    </location>
</feature>
<feature type="transmembrane region" description="Helical" evidence="8">
    <location>
        <begin position="557"/>
        <end position="578"/>
    </location>
</feature>
<evidence type="ECO:0000256" key="5">
    <source>
        <dbReference type="ARBA" id="ARBA00022989"/>
    </source>
</evidence>
<evidence type="ECO:0000256" key="6">
    <source>
        <dbReference type="ARBA" id="ARBA00023136"/>
    </source>
</evidence>
<proteinExistence type="predicted"/>
<sequence>MRLRRPALDGTDKRAQGLRRCATDSSVESQRPSARRAPAARRGTHASATARSRRPARHGRRGAARHDPPGRRRPRTCGGASVIPATGGKVRIDRRIFWFSVLLVAAICVPVMVAPERGQQALDSALGVLTGKFGWLYLWFAAAVAGFLGWLAFSRYGRVKFGGRDDRPEFSTHSWLAMIFTSGIGGGIIYWGVIEWSYYYVEPPMGIQPRSTEAADWAATYPLFHWGFTAWGLFCLPALALAYVYHVRKQRTLRLSDACRGVIGDRADGWLGRMIDVLFIFGLIGAAGTSLGLEVPLVSEGIASMTPLEKGTPLDIGIVVVWTALFGVSVFLGMQKGLKRLADINVWLALGLGLFILVLGPTVFLIDTFTQSFGILLQNFVEMSFYTDPVGGSGFEETWTIFYWGWWIAYAPFVGLFTAKISKGRTVRGLIGAMCLAGSAGCWLAFMLLGNTSLYFELNKIVPVADIVQNQGDTAGIIATLAHLPFGSFAVVAFLLLMVVFLATTLDSSAYTMAAVASKDLPQDVEPTRWHRVFWAIVLAGVSIVLMYTGGLEALQTLSIITAFPLIFVLAIVAVSLVRWLRADFGEGGGDRSLVIAPAEGEDPEKEPVAASS</sequence>
<dbReference type="Proteomes" id="UP000294723">
    <property type="component" value="Unassembled WGS sequence"/>
</dbReference>
<evidence type="ECO:0000313" key="9">
    <source>
        <dbReference type="EMBL" id="TDD89438.1"/>
    </source>
</evidence>
<evidence type="ECO:0000256" key="8">
    <source>
        <dbReference type="SAM" id="Phobius"/>
    </source>
</evidence>
<evidence type="ECO:0000313" key="10">
    <source>
        <dbReference type="Proteomes" id="UP000294723"/>
    </source>
</evidence>
<comment type="caution">
    <text evidence="9">The sequence shown here is derived from an EMBL/GenBank/DDBJ whole genome shotgun (WGS) entry which is preliminary data.</text>
</comment>
<dbReference type="EMBL" id="SMLA01000012">
    <property type="protein sequence ID" value="TDD89438.1"/>
    <property type="molecule type" value="Genomic_DNA"/>
</dbReference>
<evidence type="ECO:0000256" key="7">
    <source>
        <dbReference type="SAM" id="MobiDB-lite"/>
    </source>
</evidence>
<feature type="transmembrane region" description="Helical" evidence="8">
    <location>
        <begin position="96"/>
        <end position="114"/>
    </location>
</feature>
<dbReference type="PANTHER" id="PTHR30047:SF12">
    <property type="entry name" value="BCCT-FAMILY TRANSPORTER"/>
    <property type="match status" value="1"/>
</dbReference>
<name>A0A4R5BR44_9PSEU</name>
<dbReference type="GO" id="GO:0005886">
    <property type="term" value="C:plasma membrane"/>
    <property type="evidence" value="ECO:0007669"/>
    <property type="project" value="UniProtKB-SubCell"/>
</dbReference>
<protein>
    <submittedName>
        <fullName evidence="9">BCCT family transporter</fullName>
    </submittedName>
</protein>
<dbReference type="InterPro" id="IPR000060">
    <property type="entry name" value="BCCT_transptr"/>
</dbReference>
<feature type="transmembrane region" description="Helical" evidence="8">
    <location>
        <begin position="223"/>
        <end position="245"/>
    </location>
</feature>
<keyword evidence="10" id="KW-1185">Reference proteome</keyword>
<organism evidence="9 10">
    <name type="scientific">Saccharopolyspora karakumensis</name>
    <dbReference type="NCBI Taxonomy" id="2530386"/>
    <lineage>
        <taxon>Bacteria</taxon>
        <taxon>Bacillati</taxon>
        <taxon>Actinomycetota</taxon>
        <taxon>Actinomycetes</taxon>
        <taxon>Pseudonocardiales</taxon>
        <taxon>Pseudonocardiaceae</taxon>
        <taxon>Saccharopolyspora</taxon>
    </lineage>
</organism>
<accession>A0A4R5BR44</accession>
<dbReference type="GO" id="GO:0022857">
    <property type="term" value="F:transmembrane transporter activity"/>
    <property type="evidence" value="ECO:0007669"/>
    <property type="project" value="InterPro"/>
</dbReference>
<keyword evidence="5 8" id="KW-1133">Transmembrane helix</keyword>
<evidence type="ECO:0000256" key="3">
    <source>
        <dbReference type="ARBA" id="ARBA00022475"/>
    </source>
</evidence>
<feature type="transmembrane region" description="Helical" evidence="8">
    <location>
        <begin position="313"/>
        <end position="334"/>
    </location>
</feature>
<evidence type="ECO:0000256" key="2">
    <source>
        <dbReference type="ARBA" id="ARBA00022448"/>
    </source>
</evidence>
<feature type="transmembrane region" description="Helical" evidence="8">
    <location>
        <begin position="346"/>
        <end position="366"/>
    </location>
</feature>
<evidence type="ECO:0000256" key="4">
    <source>
        <dbReference type="ARBA" id="ARBA00022692"/>
    </source>
</evidence>
<feature type="transmembrane region" description="Helical" evidence="8">
    <location>
        <begin position="431"/>
        <end position="456"/>
    </location>
</feature>
<dbReference type="Pfam" id="PF02028">
    <property type="entry name" value="BCCT"/>
    <property type="match status" value="1"/>
</dbReference>
<evidence type="ECO:0000256" key="1">
    <source>
        <dbReference type="ARBA" id="ARBA00004651"/>
    </source>
</evidence>
<keyword evidence="6 8" id="KW-0472">Membrane</keyword>
<keyword evidence="4 8" id="KW-0812">Transmembrane</keyword>
<keyword evidence="2" id="KW-0813">Transport</keyword>
<feature type="transmembrane region" description="Helical" evidence="8">
    <location>
        <begin position="174"/>
        <end position="194"/>
    </location>
</feature>
<comment type="subcellular location">
    <subcellularLocation>
        <location evidence="1">Cell membrane</location>
        <topology evidence="1">Multi-pass membrane protein</topology>
    </subcellularLocation>
</comment>
<feature type="compositionally biased region" description="Basic residues" evidence="7">
    <location>
        <begin position="51"/>
        <end position="63"/>
    </location>
</feature>
<gene>
    <name evidence="9" type="ORF">E1202_11360</name>
</gene>
<feature type="transmembrane region" description="Helical" evidence="8">
    <location>
        <begin position="275"/>
        <end position="293"/>
    </location>
</feature>
<dbReference type="NCBIfam" id="TIGR00842">
    <property type="entry name" value="bcct"/>
    <property type="match status" value="1"/>
</dbReference>
<feature type="region of interest" description="Disordered" evidence="7">
    <location>
        <begin position="1"/>
        <end position="80"/>
    </location>
</feature>
<feature type="transmembrane region" description="Helical" evidence="8">
    <location>
        <begin position="401"/>
        <end position="419"/>
    </location>
</feature>
<dbReference type="AlphaFoldDB" id="A0A4R5BR44"/>
<keyword evidence="3" id="KW-1003">Cell membrane</keyword>
<feature type="transmembrane region" description="Helical" evidence="8">
    <location>
        <begin position="533"/>
        <end position="551"/>
    </location>
</feature>
<reference evidence="9 10" key="1">
    <citation type="submission" date="2019-03" db="EMBL/GenBank/DDBJ databases">
        <title>Draft genome sequences of novel Actinobacteria.</title>
        <authorList>
            <person name="Sahin N."/>
            <person name="Ay H."/>
            <person name="Saygin H."/>
        </authorList>
    </citation>
    <scope>NUCLEOTIDE SEQUENCE [LARGE SCALE GENOMIC DNA]</scope>
    <source>
        <strain evidence="9 10">5K548</strain>
    </source>
</reference>
<feature type="transmembrane region" description="Helical" evidence="8">
    <location>
        <begin position="134"/>
        <end position="153"/>
    </location>
</feature>
<feature type="compositionally biased region" description="Basic and acidic residues" evidence="7">
    <location>
        <begin position="1"/>
        <end position="15"/>
    </location>
</feature>